<dbReference type="EMBL" id="JEXJ01000018">
    <property type="protein sequence ID" value="EXC51992.1"/>
    <property type="molecule type" value="Genomic_DNA"/>
</dbReference>
<organism evidence="1 2">
    <name type="scientific">Acinetobacter baumannii 99063</name>
    <dbReference type="NCBI Taxonomy" id="1310630"/>
    <lineage>
        <taxon>Bacteria</taxon>
        <taxon>Pseudomonadati</taxon>
        <taxon>Pseudomonadota</taxon>
        <taxon>Gammaproteobacteria</taxon>
        <taxon>Moraxellales</taxon>
        <taxon>Moraxellaceae</taxon>
        <taxon>Acinetobacter</taxon>
        <taxon>Acinetobacter calcoaceticus/baumannii complex</taxon>
    </lineage>
</organism>
<accession>A0A009TBV1</accession>
<comment type="caution">
    <text evidence="1">The sequence shown here is derived from an EMBL/GenBank/DDBJ whole genome shotgun (WGS) entry which is preliminary data.</text>
</comment>
<evidence type="ECO:0000313" key="2">
    <source>
        <dbReference type="Proteomes" id="UP000020735"/>
    </source>
</evidence>
<dbReference type="AlphaFoldDB" id="A0A009TBV1"/>
<gene>
    <name evidence="1" type="ORF">J529_1557</name>
</gene>
<name>A0A009TBV1_ACIBA</name>
<sequence length="40" mass="4905">MSRSFDIFFQTKDQYFYKHIENDQSTIIELNEISNNIDFI</sequence>
<reference evidence="1 2" key="1">
    <citation type="submission" date="2014-02" db="EMBL/GenBank/DDBJ databases">
        <title>Comparative genomics and transcriptomics to identify genetic mechanisms underlying the emergence of carbapenem resistant Acinetobacter baumannii (CRAb).</title>
        <authorList>
            <person name="Harris A.D."/>
            <person name="Johnson K.J."/>
            <person name="George J."/>
            <person name="Shefchek K."/>
            <person name="Daugherty S.C."/>
            <person name="Parankush S."/>
            <person name="Sadzewicz L."/>
            <person name="Tallon L."/>
            <person name="Sengamalay N."/>
            <person name="Hazen T.H."/>
            <person name="Rasko D.A."/>
        </authorList>
    </citation>
    <scope>NUCLEOTIDE SEQUENCE [LARGE SCALE GENOMIC DNA]</scope>
    <source>
        <strain evidence="1 2">99063</strain>
    </source>
</reference>
<dbReference type="Proteomes" id="UP000020735">
    <property type="component" value="Unassembled WGS sequence"/>
</dbReference>
<proteinExistence type="predicted"/>
<protein>
    <submittedName>
        <fullName evidence="1">Uncharacterized protein</fullName>
    </submittedName>
</protein>
<evidence type="ECO:0000313" key="1">
    <source>
        <dbReference type="EMBL" id="EXC51992.1"/>
    </source>
</evidence>
<dbReference type="PATRIC" id="fig|1310630.3.peg.1523"/>